<evidence type="ECO:0000313" key="2">
    <source>
        <dbReference type="EMBL" id="KDS56502.1"/>
    </source>
</evidence>
<sequence>MTVPDFKHISLDSSYFLIILHILYSIYDRSKAEMAKFEHFLGFE</sequence>
<name>A0A069SWE8_PHOVU</name>
<proteinExistence type="predicted"/>
<reference evidence="2 3" key="1">
    <citation type="submission" date="2014-04" db="EMBL/GenBank/DDBJ databases">
        <authorList>
            <person name="Sears C."/>
            <person name="Carroll K."/>
            <person name="Sack B.R."/>
            <person name="Qadri F."/>
            <person name="Myers L.L."/>
            <person name="Chung G.-T."/>
            <person name="Escheverria P."/>
            <person name="Fraser C.M."/>
            <person name="Sadzewicz L."/>
            <person name="Shefchek K.A."/>
            <person name="Tallon L."/>
            <person name="Das S.P."/>
            <person name="Daugherty S."/>
            <person name="Mongodin E.F."/>
        </authorList>
    </citation>
    <scope>NUCLEOTIDE SEQUENCE [LARGE SCALE GENOMIC DNA]</scope>
    <source>
        <strain evidence="2 3">3975 RP4</strain>
    </source>
</reference>
<feature type="transmembrane region" description="Helical" evidence="1">
    <location>
        <begin position="6"/>
        <end position="27"/>
    </location>
</feature>
<comment type="caution">
    <text evidence="2">The sequence shown here is derived from an EMBL/GenBank/DDBJ whole genome shotgun (WGS) entry which is preliminary data.</text>
</comment>
<dbReference type="AlphaFoldDB" id="A0A069SWE8"/>
<accession>A0A069SWE8</accession>
<organism evidence="2 3">
    <name type="scientific">Phocaeicola vulgatus str. 3975 RP4</name>
    <dbReference type="NCBI Taxonomy" id="1339352"/>
    <lineage>
        <taxon>Bacteria</taxon>
        <taxon>Pseudomonadati</taxon>
        <taxon>Bacteroidota</taxon>
        <taxon>Bacteroidia</taxon>
        <taxon>Bacteroidales</taxon>
        <taxon>Bacteroidaceae</taxon>
        <taxon>Phocaeicola</taxon>
    </lineage>
</organism>
<dbReference type="EMBL" id="JNHM01000004">
    <property type="protein sequence ID" value="KDS56502.1"/>
    <property type="molecule type" value="Genomic_DNA"/>
</dbReference>
<dbReference type="Proteomes" id="UP000027661">
    <property type="component" value="Unassembled WGS sequence"/>
</dbReference>
<keyword evidence="1" id="KW-0472">Membrane</keyword>
<evidence type="ECO:0000256" key="1">
    <source>
        <dbReference type="SAM" id="Phobius"/>
    </source>
</evidence>
<protein>
    <submittedName>
        <fullName evidence="2">Uncharacterized protein</fullName>
    </submittedName>
</protein>
<keyword evidence="1" id="KW-1133">Transmembrane helix</keyword>
<keyword evidence="1" id="KW-0812">Transmembrane</keyword>
<gene>
    <name evidence="2" type="ORF">M099_0296</name>
</gene>
<dbReference type="PATRIC" id="fig|1339352.3.peg.289"/>
<evidence type="ECO:0000313" key="3">
    <source>
        <dbReference type="Proteomes" id="UP000027661"/>
    </source>
</evidence>